<dbReference type="EMBL" id="BAABEP010000116">
    <property type="protein sequence ID" value="GAA3764225.1"/>
    <property type="molecule type" value="Genomic_DNA"/>
</dbReference>
<sequence length="77" mass="8217">MVGLVESGRIRLVAEGPEGSFAPGTRVTRIDEPYPRGEVVRTLSPRFIDSAEDFAAGHPGLWQHIAGLGSPPPPTCH</sequence>
<gene>
    <name evidence="1" type="ORF">GCM10023082_66530</name>
</gene>
<protein>
    <recommendedName>
        <fullName evidence="3">MOSC domain-containing protein</fullName>
    </recommendedName>
</protein>
<evidence type="ECO:0008006" key="3">
    <source>
        <dbReference type="Google" id="ProtNLM"/>
    </source>
</evidence>
<evidence type="ECO:0000313" key="2">
    <source>
        <dbReference type="Proteomes" id="UP001499884"/>
    </source>
</evidence>
<keyword evidence="2" id="KW-1185">Reference proteome</keyword>
<organism evidence="1 2">
    <name type="scientific">Streptomyces tremellae</name>
    <dbReference type="NCBI Taxonomy" id="1124239"/>
    <lineage>
        <taxon>Bacteria</taxon>
        <taxon>Bacillati</taxon>
        <taxon>Actinomycetota</taxon>
        <taxon>Actinomycetes</taxon>
        <taxon>Kitasatosporales</taxon>
        <taxon>Streptomycetaceae</taxon>
        <taxon>Streptomyces</taxon>
    </lineage>
</organism>
<reference evidence="2" key="1">
    <citation type="journal article" date="2019" name="Int. J. Syst. Evol. Microbiol.">
        <title>The Global Catalogue of Microorganisms (GCM) 10K type strain sequencing project: providing services to taxonomists for standard genome sequencing and annotation.</title>
        <authorList>
            <consortium name="The Broad Institute Genomics Platform"/>
            <consortium name="The Broad Institute Genome Sequencing Center for Infectious Disease"/>
            <person name="Wu L."/>
            <person name="Ma J."/>
        </authorList>
    </citation>
    <scope>NUCLEOTIDE SEQUENCE [LARGE SCALE GENOMIC DNA]</scope>
    <source>
        <strain evidence="2">JCM 30846</strain>
    </source>
</reference>
<dbReference type="Proteomes" id="UP001499884">
    <property type="component" value="Unassembled WGS sequence"/>
</dbReference>
<proteinExistence type="predicted"/>
<name>A0ABP7GFN8_9ACTN</name>
<evidence type="ECO:0000313" key="1">
    <source>
        <dbReference type="EMBL" id="GAA3764225.1"/>
    </source>
</evidence>
<accession>A0ABP7GFN8</accession>
<comment type="caution">
    <text evidence="1">The sequence shown here is derived from an EMBL/GenBank/DDBJ whole genome shotgun (WGS) entry which is preliminary data.</text>
</comment>